<feature type="region of interest" description="Disordered" evidence="1">
    <location>
        <begin position="30"/>
        <end position="52"/>
    </location>
</feature>
<accession>A0A9X2SML1</accession>
<sequence>MKVICSFSLLLRLAFWLVAVALVAGVSLGQHGESAPGRPDTPVVAAHTTDVR</sequence>
<dbReference type="Proteomes" id="UP001144096">
    <property type="component" value="Unassembled WGS sequence"/>
</dbReference>
<comment type="caution">
    <text evidence="2">The sequence shown here is derived from an EMBL/GenBank/DDBJ whole genome shotgun (WGS) entry which is preliminary data.</text>
</comment>
<evidence type="ECO:0000256" key="1">
    <source>
        <dbReference type="SAM" id="MobiDB-lite"/>
    </source>
</evidence>
<keyword evidence="3" id="KW-1185">Reference proteome</keyword>
<dbReference type="AlphaFoldDB" id="A0A9X2SML1"/>
<organism evidence="2 3">
    <name type="scientific">Amycolatopsis iheyensis</name>
    <dbReference type="NCBI Taxonomy" id="2945988"/>
    <lineage>
        <taxon>Bacteria</taxon>
        <taxon>Bacillati</taxon>
        <taxon>Actinomycetota</taxon>
        <taxon>Actinomycetes</taxon>
        <taxon>Pseudonocardiales</taxon>
        <taxon>Pseudonocardiaceae</taxon>
        <taxon>Amycolatopsis</taxon>
    </lineage>
</organism>
<dbReference type="EMBL" id="JAMXQV010000012">
    <property type="protein sequence ID" value="MCR6485680.1"/>
    <property type="molecule type" value="Genomic_DNA"/>
</dbReference>
<name>A0A9X2SML1_9PSEU</name>
<reference evidence="2" key="1">
    <citation type="submission" date="2022-06" db="EMBL/GenBank/DDBJ databases">
        <title>Amycolatopsis iheyaensis sp. nov., a new species of the genus Amycolatopsis isolated from soil in Iheya island, Japan.</title>
        <authorList>
            <person name="Ngamcharungchit C."/>
            <person name="Kanto H."/>
            <person name="Take A."/>
            <person name="Intra B."/>
            <person name="Matsumoto A."/>
            <person name="Panbangred W."/>
            <person name="Inahashi Y."/>
        </authorList>
    </citation>
    <scope>NUCLEOTIDE SEQUENCE</scope>
    <source>
        <strain evidence="2">OK19-0408</strain>
    </source>
</reference>
<proteinExistence type="predicted"/>
<gene>
    <name evidence="2" type="ORF">M8542_22915</name>
</gene>
<protein>
    <submittedName>
        <fullName evidence="2">Uncharacterized protein</fullName>
    </submittedName>
</protein>
<dbReference type="RefSeq" id="WP_257922265.1">
    <property type="nucleotide sequence ID" value="NZ_JAMXQV010000012.1"/>
</dbReference>
<evidence type="ECO:0000313" key="2">
    <source>
        <dbReference type="EMBL" id="MCR6485680.1"/>
    </source>
</evidence>
<evidence type="ECO:0000313" key="3">
    <source>
        <dbReference type="Proteomes" id="UP001144096"/>
    </source>
</evidence>